<gene>
    <name evidence="3" type="ORF">ANSO36C_59880</name>
</gene>
<evidence type="ECO:0000259" key="2">
    <source>
        <dbReference type="Pfam" id="PF03459"/>
    </source>
</evidence>
<sequence>MIILFIMPRKEQGWVTFQTSEDERKILEEFCEQSQRTKTEILRELVRSLNQHSSAPILPITQQEKQEETYAPKPDMESNIQKKSLKVSSRNILKGVVKRVIYGAVNSEVTLEIIHKVELTSIITRASAEGIRTIRGKRSLCSY</sequence>
<evidence type="ECO:0000313" key="3">
    <source>
        <dbReference type="EMBL" id="BDI20186.1"/>
    </source>
</evidence>
<keyword evidence="4" id="KW-1185">Reference proteome</keyword>
<reference evidence="3" key="1">
    <citation type="submission" date="2022-04" db="EMBL/GenBank/DDBJ databases">
        <title>Complete genome sequence of a cyanobacterium, Nostoc sp. SO-36, isolated in Antarctica.</title>
        <authorList>
            <person name="Kanesaki Y."/>
            <person name="Effendi D."/>
            <person name="Sakamoto T."/>
            <person name="Ohtani S."/>
            <person name="Awai K."/>
        </authorList>
    </citation>
    <scope>NUCLEOTIDE SEQUENCE</scope>
    <source>
        <strain evidence="3">SO-36</strain>
    </source>
</reference>
<dbReference type="InterPro" id="IPR008995">
    <property type="entry name" value="Mo/tungstate-bd_C_term_dom"/>
</dbReference>
<feature type="region of interest" description="Disordered" evidence="1">
    <location>
        <begin position="56"/>
        <end position="81"/>
    </location>
</feature>
<dbReference type="Gene3D" id="2.40.50.100">
    <property type="match status" value="1"/>
</dbReference>
<protein>
    <recommendedName>
        <fullName evidence="2">Transport-associated OB type 1 domain-containing protein</fullName>
    </recommendedName>
</protein>
<dbReference type="SUPFAM" id="SSF50331">
    <property type="entry name" value="MOP-like"/>
    <property type="match status" value="1"/>
</dbReference>
<dbReference type="EMBL" id="AP025732">
    <property type="protein sequence ID" value="BDI20186.1"/>
    <property type="molecule type" value="Genomic_DNA"/>
</dbReference>
<organism evidence="3 4">
    <name type="scientific">Nostoc cf. commune SO-36</name>
    <dbReference type="NCBI Taxonomy" id="449208"/>
    <lineage>
        <taxon>Bacteria</taxon>
        <taxon>Bacillati</taxon>
        <taxon>Cyanobacteriota</taxon>
        <taxon>Cyanophyceae</taxon>
        <taxon>Nostocales</taxon>
        <taxon>Nostocaceae</taxon>
        <taxon>Nostoc</taxon>
    </lineage>
</organism>
<accession>A0ABM7ZAC4</accession>
<dbReference type="Pfam" id="PF03459">
    <property type="entry name" value="TOBE"/>
    <property type="match status" value="1"/>
</dbReference>
<evidence type="ECO:0000313" key="4">
    <source>
        <dbReference type="Proteomes" id="UP001055453"/>
    </source>
</evidence>
<proteinExistence type="predicted"/>
<feature type="compositionally biased region" description="Basic and acidic residues" evidence="1">
    <location>
        <begin position="64"/>
        <end position="76"/>
    </location>
</feature>
<name>A0ABM7ZAC4_NOSCO</name>
<dbReference type="InterPro" id="IPR005116">
    <property type="entry name" value="Transp-assoc_OB_typ1"/>
</dbReference>
<dbReference type="Proteomes" id="UP001055453">
    <property type="component" value="Chromosome"/>
</dbReference>
<feature type="domain" description="Transport-associated OB type 1" evidence="2">
    <location>
        <begin position="88"/>
        <end position="130"/>
    </location>
</feature>
<evidence type="ECO:0000256" key="1">
    <source>
        <dbReference type="SAM" id="MobiDB-lite"/>
    </source>
</evidence>